<protein>
    <recommendedName>
        <fullName evidence="14">Cytochrome b561 domain-containing protein</fullName>
    </recommendedName>
</protein>
<evidence type="ECO:0000256" key="4">
    <source>
        <dbReference type="ARBA" id="ARBA00022617"/>
    </source>
</evidence>
<keyword evidence="7" id="KW-0249">Electron transport</keyword>
<dbReference type="InterPro" id="IPR006593">
    <property type="entry name" value="Cyt_b561/ferric_Rdtase_TM"/>
</dbReference>
<dbReference type="GO" id="GO:0016020">
    <property type="term" value="C:membrane"/>
    <property type="evidence" value="ECO:0007669"/>
    <property type="project" value="UniProtKB-SubCell"/>
</dbReference>
<dbReference type="SMART" id="SM00665">
    <property type="entry name" value="B561"/>
    <property type="match status" value="1"/>
</dbReference>
<dbReference type="CDD" id="cd08766">
    <property type="entry name" value="Cyt_b561_ACYB-1_like"/>
    <property type="match status" value="1"/>
</dbReference>
<feature type="transmembrane region" description="Helical" evidence="13">
    <location>
        <begin position="179"/>
        <end position="201"/>
    </location>
</feature>
<organism evidence="15 16">
    <name type="scientific">Aegilops tauschii subsp. strangulata</name>
    <name type="common">Goatgrass</name>
    <dbReference type="NCBI Taxonomy" id="200361"/>
    <lineage>
        <taxon>Eukaryota</taxon>
        <taxon>Viridiplantae</taxon>
        <taxon>Streptophyta</taxon>
        <taxon>Embryophyta</taxon>
        <taxon>Tracheophyta</taxon>
        <taxon>Spermatophyta</taxon>
        <taxon>Magnoliopsida</taxon>
        <taxon>Liliopsida</taxon>
        <taxon>Poales</taxon>
        <taxon>Poaceae</taxon>
        <taxon>BOP clade</taxon>
        <taxon>Pooideae</taxon>
        <taxon>Triticodae</taxon>
        <taxon>Triticeae</taxon>
        <taxon>Triticinae</taxon>
        <taxon>Aegilops</taxon>
    </lineage>
</organism>
<feature type="transmembrane region" description="Helical" evidence="13">
    <location>
        <begin position="145"/>
        <end position="167"/>
    </location>
</feature>
<keyword evidence="16" id="KW-1185">Reference proteome</keyword>
<evidence type="ECO:0000259" key="14">
    <source>
        <dbReference type="PROSITE" id="PS50939"/>
    </source>
</evidence>
<keyword evidence="6" id="KW-0479">Metal-binding</keyword>
<accession>A0A453P640</accession>
<keyword evidence="9" id="KW-0560">Oxidoreductase</keyword>
<keyword evidence="5 13" id="KW-0812">Transmembrane</keyword>
<dbReference type="FunFam" id="1.20.120.1770:FF:000001">
    <property type="entry name" value="Cytochrome b reductase 1"/>
    <property type="match status" value="1"/>
</dbReference>
<feature type="transmembrane region" description="Helical" evidence="13">
    <location>
        <begin position="12"/>
        <end position="32"/>
    </location>
</feature>
<evidence type="ECO:0000256" key="8">
    <source>
        <dbReference type="ARBA" id="ARBA00022989"/>
    </source>
</evidence>
<dbReference type="Proteomes" id="UP000015105">
    <property type="component" value="Chromosome 6D"/>
</dbReference>
<dbReference type="PROSITE" id="PS50939">
    <property type="entry name" value="CYTOCHROME_B561"/>
    <property type="match status" value="1"/>
</dbReference>
<feature type="transmembrane region" description="Helical" evidence="13">
    <location>
        <begin position="73"/>
        <end position="94"/>
    </location>
</feature>
<keyword evidence="10" id="KW-0408">Iron</keyword>
<dbReference type="GO" id="GO:0016491">
    <property type="term" value="F:oxidoreductase activity"/>
    <property type="evidence" value="ECO:0007669"/>
    <property type="project" value="UniProtKB-KW"/>
</dbReference>
<keyword evidence="8 13" id="KW-1133">Transmembrane helix</keyword>
<evidence type="ECO:0000256" key="1">
    <source>
        <dbReference type="ARBA" id="ARBA00001970"/>
    </source>
</evidence>
<comment type="subcellular location">
    <subcellularLocation>
        <location evidence="2">Membrane</location>
        <topology evidence="2">Multi-pass membrane protein</topology>
    </subcellularLocation>
</comment>
<evidence type="ECO:0000313" key="16">
    <source>
        <dbReference type="Proteomes" id="UP000015105"/>
    </source>
</evidence>
<dbReference type="PANTHER" id="PTHR10106">
    <property type="entry name" value="CYTOCHROME B561-RELATED"/>
    <property type="match status" value="1"/>
</dbReference>
<reference evidence="16" key="1">
    <citation type="journal article" date="2014" name="Science">
        <title>Ancient hybridizations among the ancestral genomes of bread wheat.</title>
        <authorList>
            <consortium name="International Wheat Genome Sequencing Consortium,"/>
            <person name="Marcussen T."/>
            <person name="Sandve S.R."/>
            <person name="Heier L."/>
            <person name="Spannagl M."/>
            <person name="Pfeifer M."/>
            <person name="Jakobsen K.S."/>
            <person name="Wulff B.B."/>
            <person name="Steuernagel B."/>
            <person name="Mayer K.F."/>
            <person name="Olsen O.A."/>
        </authorList>
    </citation>
    <scope>NUCLEOTIDE SEQUENCE [LARGE SCALE GENOMIC DNA]</scope>
    <source>
        <strain evidence="16">cv. AL8/78</strain>
    </source>
</reference>
<evidence type="ECO:0000256" key="5">
    <source>
        <dbReference type="ARBA" id="ARBA00022692"/>
    </source>
</evidence>
<evidence type="ECO:0000256" key="9">
    <source>
        <dbReference type="ARBA" id="ARBA00023002"/>
    </source>
</evidence>
<evidence type="ECO:0000256" key="10">
    <source>
        <dbReference type="ARBA" id="ARBA00023004"/>
    </source>
</evidence>
<dbReference type="InterPro" id="IPR043205">
    <property type="entry name" value="CYB561/CYBRD1-like"/>
</dbReference>
<keyword evidence="11 13" id="KW-0472">Membrane</keyword>
<evidence type="ECO:0000256" key="2">
    <source>
        <dbReference type="ARBA" id="ARBA00004141"/>
    </source>
</evidence>
<dbReference type="Gene3D" id="1.20.120.1770">
    <property type="match status" value="1"/>
</dbReference>
<name>A0A453P640_AEGTS</name>
<evidence type="ECO:0000256" key="7">
    <source>
        <dbReference type="ARBA" id="ARBA00022982"/>
    </source>
</evidence>
<proteinExistence type="predicted"/>
<dbReference type="Pfam" id="PF03188">
    <property type="entry name" value="Cytochrom_B561"/>
    <property type="match status" value="1"/>
</dbReference>
<reference evidence="16" key="2">
    <citation type="journal article" date="2017" name="Nat. Plants">
        <title>The Aegilops tauschii genome reveals multiple impacts of transposons.</title>
        <authorList>
            <person name="Zhao G."/>
            <person name="Zou C."/>
            <person name="Li K."/>
            <person name="Wang K."/>
            <person name="Li T."/>
            <person name="Gao L."/>
            <person name="Zhang X."/>
            <person name="Wang H."/>
            <person name="Yang Z."/>
            <person name="Liu X."/>
            <person name="Jiang W."/>
            <person name="Mao L."/>
            <person name="Kong X."/>
            <person name="Jiao Y."/>
            <person name="Jia J."/>
        </authorList>
    </citation>
    <scope>NUCLEOTIDE SEQUENCE [LARGE SCALE GENOMIC DNA]</scope>
    <source>
        <strain evidence="16">cv. AL8/78</strain>
    </source>
</reference>
<dbReference type="EnsemblPlants" id="AET6Gv20620400.4">
    <property type="protein sequence ID" value="AET6Gv20620400.4"/>
    <property type="gene ID" value="AET6Gv20620400"/>
</dbReference>
<dbReference type="PANTHER" id="PTHR10106:SF22">
    <property type="entry name" value="TRANSMEMBRANE ASCORBATE FERRIREDUCTASE 1"/>
    <property type="match status" value="1"/>
</dbReference>
<evidence type="ECO:0000256" key="12">
    <source>
        <dbReference type="ARBA" id="ARBA00053762"/>
    </source>
</evidence>
<reference evidence="15" key="4">
    <citation type="submission" date="2019-03" db="UniProtKB">
        <authorList>
            <consortium name="EnsemblPlants"/>
        </authorList>
    </citation>
    <scope>IDENTIFICATION</scope>
</reference>
<keyword evidence="4" id="KW-0349">Heme</keyword>
<dbReference type="GO" id="GO:0046872">
    <property type="term" value="F:metal ion binding"/>
    <property type="evidence" value="ECO:0007669"/>
    <property type="project" value="UniProtKB-KW"/>
</dbReference>
<evidence type="ECO:0000256" key="6">
    <source>
        <dbReference type="ARBA" id="ARBA00022723"/>
    </source>
</evidence>
<feature type="transmembrane region" description="Helical" evidence="13">
    <location>
        <begin position="106"/>
        <end position="125"/>
    </location>
</feature>
<feature type="domain" description="Cytochrome b561" evidence="14">
    <location>
        <begin position="13"/>
        <end position="242"/>
    </location>
</feature>
<reference evidence="15" key="3">
    <citation type="journal article" date="2017" name="Nature">
        <title>Genome sequence of the progenitor of the wheat D genome Aegilops tauschii.</title>
        <authorList>
            <person name="Luo M.C."/>
            <person name="Gu Y.Q."/>
            <person name="Puiu D."/>
            <person name="Wang H."/>
            <person name="Twardziok S.O."/>
            <person name="Deal K.R."/>
            <person name="Huo N."/>
            <person name="Zhu T."/>
            <person name="Wang L."/>
            <person name="Wang Y."/>
            <person name="McGuire P.E."/>
            <person name="Liu S."/>
            <person name="Long H."/>
            <person name="Ramasamy R.K."/>
            <person name="Rodriguez J.C."/>
            <person name="Van S.L."/>
            <person name="Yuan L."/>
            <person name="Wang Z."/>
            <person name="Xia Z."/>
            <person name="Xiao L."/>
            <person name="Anderson O.D."/>
            <person name="Ouyang S."/>
            <person name="Liang Y."/>
            <person name="Zimin A.V."/>
            <person name="Pertea G."/>
            <person name="Qi P."/>
            <person name="Bennetzen J.L."/>
            <person name="Dai X."/>
            <person name="Dawson M.W."/>
            <person name="Muller H.G."/>
            <person name="Kugler K."/>
            <person name="Rivarola-Duarte L."/>
            <person name="Spannagl M."/>
            <person name="Mayer K.F.X."/>
            <person name="Lu F.H."/>
            <person name="Bevan M.W."/>
            <person name="Leroy P."/>
            <person name="Li P."/>
            <person name="You F.M."/>
            <person name="Sun Q."/>
            <person name="Liu Z."/>
            <person name="Lyons E."/>
            <person name="Wicker T."/>
            <person name="Salzberg S.L."/>
            <person name="Devos K.M."/>
            <person name="Dvorak J."/>
        </authorList>
    </citation>
    <scope>NUCLEOTIDE SEQUENCE [LARGE SCALE GENOMIC DNA]</scope>
    <source>
        <strain evidence="15">cv. AL8/78</strain>
    </source>
</reference>
<dbReference type="AlphaFoldDB" id="A0A453P640"/>
<keyword evidence="3" id="KW-0813">Transport</keyword>
<comment type="cofactor">
    <cofactor evidence="1">
        <name>heme b</name>
        <dbReference type="ChEBI" id="CHEBI:60344"/>
    </cofactor>
</comment>
<evidence type="ECO:0000313" key="15">
    <source>
        <dbReference type="EnsemblPlants" id="AET6Gv20620400.4"/>
    </source>
</evidence>
<evidence type="ECO:0000256" key="13">
    <source>
        <dbReference type="SAM" id="Phobius"/>
    </source>
</evidence>
<evidence type="ECO:0000256" key="11">
    <source>
        <dbReference type="ARBA" id="ARBA00023136"/>
    </source>
</evidence>
<evidence type="ECO:0000256" key="3">
    <source>
        <dbReference type="ARBA" id="ARBA00022448"/>
    </source>
</evidence>
<reference evidence="15" key="5">
    <citation type="journal article" date="2021" name="G3 (Bethesda)">
        <title>Aegilops tauschii genome assembly Aet v5.0 features greater sequence contiguity and improved annotation.</title>
        <authorList>
            <person name="Wang L."/>
            <person name="Zhu T."/>
            <person name="Rodriguez J.C."/>
            <person name="Deal K.R."/>
            <person name="Dubcovsky J."/>
            <person name="McGuire P.E."/>
            <person name="Lux T."/>
            <person name="Spannagl M."/>
            <person name="Mayer K.F.X."/>
            <person name="Baldrich P."/>
            <person name="Meyers B.C."/>
            <person name="Huo N."/>
            <person name="Gu Y.Q."/>
            <person name="Zhou H."/>
            <person name="Devos K.M."/>
            <person name="Bennetzen J.L."/>
            <person name="Unver T."/>
            <person name="Budak H."/>
            <person name="Gulick P.J."/>
            <person name="Galiba G."/>
            <person name="Kalapos B."/>
            <person name="Nelson D.R."/>
            <person name="Li P."/>
            <person name="You F.M."/>
            <person name="Luo M.C."/>
            <person name="Dvorak J."/>
        </authorList>
    </citation>
    <scope>NUCLEOTIDE SEQUENCE [LARGE SCALE GENOMIC DNA]</scope>
    <source>
        <strain evidence="15">cv. AL8/78</strain>
    </source>
</reference>
<feature type="transmembrane region" description="Helical" evidence="13">
    <location>
        <begin position="44"/>
        <end position="61"/>
    </location>
</feature>
<sequence length="259" mass="28021">MGLGVRAAPFTYVAHALAVVAAAMVLYWCIHFRGGLAFEAANKNLIFNVHPVLMLIGFIILGSEGNAENSSTFLPRGFSFVCKILSILAAIMVYKVLPTVNHDTTKLIHLILHAIALVLGAVGIYCAFKNHNETGIANLYSLHSWLGIGTISLYGIQWIFGFLAFFFPKAAPNVRKSALPWHALLGIFVYILALATAELGFLEKLTFLQSSGIDKYGPESFLVNFTALVVVLFGASVVVAVVAPARLEEPQGYAPIPEN</sequence>
<dbReference type="Gramene" id="AET6Gv20620400.4">
    <property type="protein sequence ID" value="AET6Gv20620400.4"/>
    <property type="gene ID" value="AET6Gv20620400"/>
</dbReference>
<comment type="function">
    <text evidence="12">Two-heme-containing cytochrome. Catalyzes ascorbate-dependent trans-membrane electron transfer by utilizing a concerted H(+)/e(-) transfer mechanism.</text>
</comment>
<feature type="transmembrane region" description="Helical" evidence="13">
    <location>
        <begin position="221"/>
        <end position="243"/>
    </location>
</feature>